<keyword evidence="9" id="KW-0325">Glycoprotein</keyword>
<feature type="domain" description="Glycoside hydrolase family 5" evidence="19">
    <location>
        <begin position="188"/>
        <end position="391"/>
    </location>
</feature>
<dbReference type="AlphaFoldDB" id="A0A0C3M2H4"/>
<feature type="transmembrane region" description="Helical" evidence="18">
    <location>
        <begin position="20"/>
        <end position="41"/>
    </location>
</feature>
<evidence type="ECO:0000313" key="20">
    <source>
        <dbReference type="EMBL" id="KIO27882.1"/>
    </source>
</evidence>
<keyword evidence="7 18" id="KW-1133">Transmembrane helix</keyword>
<keyword evidence="3" id="KW-1003">Cell membrane</keyword>
<evidence type="ECO:0000256" key="5">
    <source>
        <dbReference type="ARBA" id="ARBA00022801"/>
    </source>
</evidence>
<evidence type="ECO:0000256" key="12">
    <source>
        <dbReference type="ARBA" id="ARBA00036824"/>
    </source>
</evidence>
<comment type="similarity">
    <text evidence="2 16">Belongs to the glycosyl hydrolase 5 (cellulase A) family.</text>
</comment>
<comment type="function">
    <text evidence="13">Glucosidase involved in the degradation of cellulosic biomass. Active on lichenan.</text>
</comment>
<evidence type="ECO:0000256" key="11">
    <source>
        <dbReference type="ARBA" id="ARBA00023316"/>
    </source>
</evidence>
<name>A0A0C3M2H4_9AGAM</name>
<dbReference type="GO" id="GO:0005576">
    <property type="term" value="C:extracellular region"/>
    <property type="evidence" value="ECO:0007669"/>
    <property type="project" value="TreeGrafter"/>
</dbReference>
<dbReference type="HOGENOM" id="CLU_004624_6_1_1"/>
<evidence type="ECO:0000256" key="10">
    <source>
        <dbReference type="ARBA" id="ARBA00023295"/>
    </source>
</evidence>
<evidence type="ECO:0000256" key="6">
    <source>
        <dbReference type="ARBA" id="ARBA00022968"/>
    </source>
</evidence>
<dbReference type="SUPFAM" id="SSF51445">
    <property type="entry name" value="(Trans)glycosidases"/>
    <property type="match status" value="1"/>
</dbReference>
<dbReference type="GO" id="GO:0009986">
    <property type="term" value="C:cell surface"/>
    <property type="evidence" value="ECO:0007669"/>
    <property type="project" value="TreeGrafter"/>
</dbReference>
<evidence type="ECO:0000256" key="3">
    <source>
        <dbReference type="ARBA" id="ARBA00022475"/>
    </source>
</evidence>
<comment type="subcellular location">
    <subcellularLocation>
        <location evidence="1">Cell membrane</location>
        <topology evidence="1">Single-pass type II membrane protein</topology>
    </subcellularLocation>
</comment>
<dbReference type="STRING" id="1051891.A0A0C3M2H4"/>
<evidence type="ECO:0000256" key="14">
    <source>
        <dbReference type="ARBA" id="ARBA00038929"/>
    </source>
</evidence>
<dbReference type="InterPro" id="IPR017853">
    <property type="entry name" value="GH"/>
</dbReference>
<comment type="catalytic activity">
    <reaction evidence="12">
        <text>Successive hydrolysis of beta-D-glucose units from the non-reducing ends of (1-&gt;3)-beta-D-glucans, releasing alpha-glucose.</text>
        <dbReference type="EC" id="3.2.1.58"/>
    </reaction>
</comment>
<dbReference type="PANTHER" id="PTHR31297">
    <property type="entry name" value="GLUCAN ENDO-1,6-BETA-GLUCOSIDASE B"/>
    <property type="match status" value="1"/>
</dbReference>
<evidence type="ECO:0000256" key="17">
    <source>
        <dbReference type="SAM" id="MobiDB-lite"/>
    </source>
</evidence>
<dbReference type="EC" id="3.2.1.58" evidence="14"/>
<accession>A0A0C3M2H4</accession>
<keyword evidence="4 18" id="KW-0812">Transmembrane</keyword>
<evidence type="ECO:0000256" key="8">
    <source>
        <dbReference type="ARBA" id="ARBA00023136"/>
    </source>
</evidence>
<dbReference type="Gene3D" id="3.20.20.80">
    <property type="entry name" value="Glycosidases"/>
    <property type="match status" value="1"/>
</dbReference>
<dbReference type="FunFam" id="3.20.20.80:FF:000033">
    <property type="entry name" value="Glucan 1,3-beta-glucosidase A"/>
    <property type="match status" value="1"/>
</dbReference>
<organism evidence="20 21">
    <name type="scientific">Tulasnella calospora MUT 4182</name>
    <dbReference type="NCBI Taxonomy" id="1051891"/>
    <lineage>
        <taxon>Eukaryota</taxon>
        <taxon>Fungi</taxon>
        <taxon>Dikarya</taxon>
        <taxon>Basidiomycota</taxon>
        <taxon>Agaricomycotina</taxon>
        <taxon>Agaricomycetes</taxon>
        <taxon>Cantharellales</taxon>
        <taxon>Tulasnellaceae</taxon>
        <taxon>Tulasnella</taxon>
    </lineage>
</organism>
<dbReference type="PANTHER" id="PTHR31297:SF34">
    <property type="entry name" value="GLUCAN 1,3-BETA-GLUCOSIDASE 2"/>
    <property type="match status" value="1"/>
</dbReference>
<reference evidence="20 21" key="1">
    <citation type="submission" date="2014-04" db="EMBL/GenBank/DDBJ databases">
        <authorList>
            <consortium name="DOE Joint Genome Institute"/>
            <person name="Kuo A."/>
            <person name="Girlanda M."/>
            <person name="Perotto S."/>
            <person name="Kohler A."/>
            <person name="Nagy L.G."/>
            <person name="Floudas D."/>
            <person name="Copeland A."/>
            <person name="Barry K.W."/>
            <person name="Cichocki N."/>
            <person name="Veneault-Fourrey C."/>
            <person name="LaButti K."/>
            <person name="Lindquist E.A."/>
            <person name="Lipzen A."/>
            <person name="Lundell T."/>
            <person name="Morin E."/>
            <person name="Murat C."/>
            <person name="Sun H."/>
            <person name="Tunlid A."/>
            <person name="Henrissat B."/>
            <person name="Grigoriev I.V."/>
            <person name="Hibbett D.S."/>
            <person name="Martin F."/>
            <person name="Nordberg H.P."/>
            <person name="Cantor M.N."/>
            <person name="Hua S.X."/>
        </authorList>
    </citation>
    <scope>NUCLEOTIDE SEQUENCE [LARGE SCALE GENOMIC DNA]</scope>
    <source>
        <strain evidence="20 21">MUT 4182</strain>
    </source>
</reference>
<keyword evidence="8 18" id="KW-0472">Membrane</keyword>
<sequence length="635" mass="68451">MGRQSDEEDASKNKRKKLLFILAGVAALAIVAVAVAVPVAITQTKKSSSGSSSSAPSTSGPDDTGSGETGGPTTTGPTSSAVTGGDGTTITTEKGTTFTYVNKFGGTWSEDPNDPYNNNAQAQSWSPPLSKEFDWQNDPMRGVNLGGWLVPEPFIVPALFEPYVNGTPSAHDEWTLSEAMAADTANGGLDQLEKHYDTFITEEDFAQIAGAGLNWIRLPIPFWAVEKYPDEPFLEKVAWKYILKAFKWARKYGLRINLDLHTIPGSQNSYNHSGKGGQVNFLHGPMGLANAQRTLDYLRVITEFISQPEYAPVVPMFGIINEPVVTSIGKDQLTAFYLQAHDIIRNVTGTGTGKGPFISVHDSFQGLASWADLLPGHDRMALDVHPYLIFVNVDRSPLSEQIEKPCNSWASSMNTSWSQFGVSAAGEFSLAINDCGLWINGVNSGTRWEGTFGSGDGEKGDCTEWNDYASWTQDRKDDFKAFALRNFDALGHWFFWTWKIGASSVTGKIETPMWSYSLGLKEGWIPEDPTQATGVCGNTRPATALTAEMIGGAGAGEISASVRAANPWPPTQINPGSLNGDNVPVYTATGAIPTLAVPTPTSASVDGWFNDADTRPIYTPIAGCSEYLPLASVNE</sequence>
<evidence type="ECO:0000256" key="16">
    <source>
        <dbReference type="RuleBase" id="RU361153"/>
    </source>
</evidence>
<dbReference type="GO" id="GO:0005886">
    <property type="term" value="C:plasma membrane"/>
    <property type="evidence" value="ECO:0007669"/>
    <property type="project" value="UniProtKB-SubCell"/>
</dbReference>
<evidence type="ECO:0000256" key="2">
    <source>
        <dbReference type="ARBA" id="ARBA00005641"/>
    </source>
</evidence>
<protein>
    <recommendedName>
        <fullName evidence="14">glucan 1,3-beta-glucosidase</fullName>
        <ecNumber evidence="14">3.2.1.58</ecNumber>
    </recommendedName>
    <alternativeName>
        <fullName evidence="15">Exo-1,3-beta-glucanase D</fullName>
    </alternativeName>
</protein>
<keyword evidence="5 16" id="KW-0378">Hydrolase</keyword>
<dbReference type="OrthoDB" id="62120at2759"/>
<dbReference type="GO" id="GO:0004338">
    <property type="term" value="F:glucan exo-1,3-beta-glucosidase activity"/>
    <property type="evidence" value="ECO:0007669"/>
    <property type="project" value="UniProtKB-EC"/>
</dbReference>
<evidence type="ECO:0000256" key="13">
    <source>
        <dbReference type="ARBA" id="ARBA00037126"/>
    </source>
</evidence>
<dbReference type="InterPro" id="IPR050386">
    <property type="entry name" value="Glycosyl_hydrolase_5"/>
</dbReference>
<evidence type="ECO:0000313" key="21">
    <source>
        <dbReference type="Proteomes" id="UP000054248"/>
    </source>
</evidence>
<reference evidence="21" key="2">
    <citation type="submission" date="2015-01" db="EMBL/GenBank/DDBJ databases">
        <title>Evolutionary Origins and Diversification of the Mycorrhizal Mutualists.</title>
        <authorList>
            <consortium name="DOE Joint Genome Institute"/>
            <consortium name="Mycorrhizal Genomics Consortium"/>
            <person name="Kohler A."/>
            <person name="Kuo A."/>
            <person name="Nagy L.G."/>
            <person name="Floudas D."/>
            <person name="Copeland A."/>
            <person name="Barry K.W."/>
            <person name="Cichocki N."/>
            <person name="Veneault-Fourrey C."/>
            <person name="LaButti K."/>
            <person name="Lindquist E.A."/>
            <person name="Lipzen A."/>
            <person name="Lundell T."/>
            <person name="Morin E."/>
            <person name="Murat C."/>
            <person name="Riley R."/>
            <person name="Ohm R."/>
            <person name="Sun H."/>
            <person name="Tunlid A."/>
            <person name="Henrissat B."/>
            <person name="Grigoriev I.V."/>
            <person name="Hibbett D.S."/>
            <person name="Martin F."/>
        </authorList>
    </citation>
    <scope>NUCLEOTIDE SEQUENCE [LARGE SCALE GENOMIC DNA]</scope>
    <source>
        <strain evidence="21">MUT 4182</strain>
    </source>
</reference>
<keyword evidence="11" id="KW-0961">Cell wall biogenesis/degradation</keyword>
<gene>
    <name evidence="20" type="ORF">M407DRAFT_72501</name>
</gene>
<evidence type="ECO:0000256" key="4">
    <source>
        <dbReference type="ARBA" id="ARBA00022692"/>
    </source>
</evidence>
<evidence type="ECO:0000259" key="19">
    <source>
        <dbReference type="Pfam" id="PF00150"/>
    </source>
</evidence>
<feature type="region of interest" description="Disordered" evidence="17">
    <location>
        <begin position="43"/>
        <end position="94"/>
    </location>
</feature>
<dbReference type="EMBL" id="KN823002">
    <property type="protein sequence ID" value="KIO27882.1"/>
    <property type="molecule type" value="Genomic_DNA"/>
</dbReference>
<evidence type="ECO:0000256" key="18">
    <source>
        <dbReference type="SAM" id="Phobius"/>
    </source>
</evidence>
<dbReference type="Pfam" id="PF00150">
    <property type="entry name" value="Cellulase"/>
    <property type="match status" value="1"/>
</dbReference>
<evidence type="ECO:0000256" key="7">
    <source>
        <dbReference type="ARBA" id="ARBA00022989"/>
    </source>
</evidence>
<keyword evidence="6" id="KW-0735">Signal-anchor</keyword>
<evidence type="ECO:0000256" key="9">
    <source>
        <dbReference type="ARBA" id="ARBA00023180"/>
    </source>
</evidence>
<keyword evidence="21" id="KW-1185">Reference proteome</keyword>
<dbReference type="Proteomes" id="UP000054248">
    <property type="component" value="Unassembled WGS sequence"/>
</dbReference>
<dbReference type="GO" id="GO:0009251">
    <property type="term" value="P:glucan catabolic process"/>
    <property type="evidence" value="ECO:0007669"/>
    <property type="project" value="TreeGrafter"/>
</dbReference>
<dbReference type="InterPro" id="IPR001547">
    <property type="entry name" value="Glyco_hydro_5"/>
</dbReference>
<proteinExistence type="inferred from homology"/>
<evidence type="ECO:0000256" key="1">
    <source>
        <dbReference type="ARBA" id="ARBA00004401"/>
    </source>
</evidence>
<evidence type="ECO:0000256" key="15">
    <source>
        <dbReference type="ARBA" id="ARBA00041260"/>
    </source>
</evidence>
<dbReference type="GO" id="GO:0071555">
    <property type="term" value="P:cell wall organization"/>
    <property type="evidence" value="ECO:0007669"/>
    <property type="project" value="UniProtKB-KW"/>
</dbReference>
<keyword evidence="10 16" id="KW-0326">Glycosidase</keyword>